<dbReference type="PANTHER" id="PTHR33204:SF29">
    <property type="entry name" value="TRANSCRIPTIONAL REGULATOR"/>
    <property type="match status" value="1"/>
</dbReference>
<keyword evidence="2" id="KW-0238">DNA-binding</keyword>
<dbReference type="STRING" id="1279009.ADICEAN_01738"/>
<gene>
    <name evidence="5" type="primary">yybR_1</name>
    <name evidence="5" type="ORF">ADICEAN_01738</name>
</gene>
<dbReference type="Pfam" id="PF01638">
    <property type="entry name" value="HxlR"/>
    <property type="match status" value="1"/>
</dbReference>
<name>M7N792_9BACT</name>
<dbReference type="Proteomes" id="UP000011910">
    <property type="component" value="Unassembled WGS sequence"/>
</dbReference>
<dbReference type="InterPro" id="IPR036390">
    <property type="entry name" value="WH_DNA-bd_sf"/>
</dbReference>
<evidence type="ECO:0000259" key="4">
    <source>
        <dbReference type="PROSITE" id="PS51118"/>
    </source>
</evidence>
<evidence type="ECO:0000256" key="1">
    <source>
        <dbReference type="ARBA" id="ARBA00023015"/>
    </source>
</evidence>
<dbReference type="InterPro" id="IPR036388">
    <property type="entry name" value="WH-like_DNA-bd_sf"/>
</dbReference>
<dbReference type="GO" id="GO:0003677">
    <property type="term" value="F:DNA binding"/>
    <property type="evidence" value="ECO:0007669"/>
    <property type="project" value="UniProtKB-KW"/>
</dbReference>
<reference evidence="5 6" key="1">
    <citation type="journal article" date="2013" name="Genome Announc.">
        <title>Draft Genome Sequence of Cesiribacter andamanensis Strain AMV16T, Isolated from a Soil Sample from a Mud Volcano in the Andaman Islands, India.</title>
        <authorList>
            <person name="Shivaji S."/>
            <person name="Ara S."/>
            <person name="Begum Z."/>
            <person name="Srinivas T.N."/>
            <person name="Singh A."/>
            <person name="Kumar Pinnaka A."/>
        </authorList>
    </citation>
    <scope>NUCLEOTIDE SEQUENCE [LARGE SCALE GENOMIC DNA]</scope>
    <source>
        <strain evidence="5 6">AMV16</strain>
    </source>
</reference>
<comment type="caution">
    <text evidence="5">The sequence shown here is derived from an EMBL/GenBank/DDBJ whole genome shotgun (WGS) entry which is preliminary data.</text>
</comment>
<proteinExistence type="predicted"/>
<dbReference type="RefSeq" id="WP_009195135.1">
    <property type="nucleotide sequence ID" value="NZ_AODQ01000034.1"/>
</dbReference>
<organism evidence="5 6">
    <name type="scientific">Cesiribacter andamanensis AMV16</name>
    <dbReference type="NCBI Taxonomy" id="1279009"/>
    <lineage>
        <taxon>Bacteria</taxon>
        <taxon>Pseudomonadati</taxon>
        <taxon>Bacteroidota</taxon>
        <taxon>Cytophagia</taxon>
        <taxon>Cytophagales</taxon>
        <taxon>Cesiribacteraceae</taxon>
        <taxon>Cesiribacter</taxon>
    </lineage>
</organism>
<evidence type="ECO:0000256" key="2">
    <source>
        <dbReference type="ARBA" id="ARBA00023125"/>
    </source>
</evidence>
<dbReference type="PATRIC" id="fig|1279009.4.peg.1767"/>
<keyword evidence="3" id="KW-0804">Transcription</keyword>
<feature type="domain" description="HTH hxlR-type" evidence="4">
    <location>
        <begin position="12"/>
        <end position="110"/>
    </location>
</feature>
<dbReference type="PANTHER" id="PTHR33204">
    <property type="entry name" value="TRANSCRIPTIONAL REGULATOR, MARR FAMILY"/>
    <property type="match status" value="1"/>
</dbReference>
<dbReference type="Gene3D" id="1.10.10.10">
    <property type="entry name" value="Winged helix-like DNA-binding domain superfamily/Winged helix DNA-binding domain"/>
    <property type="match status" value="1"/>
</dbReference>
<dbReference type="EMBL" id="AODQ01000034">
    <property type="protein sequence ID" value="EMR03137.1"/>
    <property type="molecule type" value="Genomic_DNA"/>
</dbReference>
<protein>
    <submittedName>
        <fullName evidence="5">Putative HTH-type transcriptional regulator yybR</fullName>
    </submittedName>
</protein>
<evidence type="ECO:0000256" key="3">
    <source>
        <dbReference type="ARBA" id="ARBA00023163"/>
    </source>
</evidence>
<evidence type="ECO:0000313" key="5">
    <source>
        <dbReference type="EMBL" id="EMR03137.1"/>
    </source>
</evidence>
<accession>M7N792</accession>
<dbReference type="OrthoDB" id="8231503at2"/>
<dbReference type="eggNOG" id="COG1733">
    <property type="taxonomic scope" value="Bacteria"/>
</dbReference>
<sequence length="117" mass="13443">MDKEAILITARCPIRTTLELLGGKWKLLILFQLHHAPFRLSALRKNIPDISEKMLIQELKSLQESGLVLRQNFGEVPPRVEYQLTAIGRQTMPLIEQMRAFALAYEEELRRNTASGQ</sequence>
<dbReference type="InterPro" id="IPR002577">
    <property type="entry name" value="HTH_HxlR"/>
</dbReference>
<keyword evidence="1" id="KW-0805">Transcription regulation</keyword>
<dbReference type="SUPFAM" id="SSF46785">
    <property type="entry name" value="Winged helix' DNA-binding domain"/>
    <property type="match status" value="1"/>
</dbReference>
<evidence type="ECO:0000313" key="6">
    <source>
        <dbReference type="Proteomes" id="UP000011910"/>
    </source>
</evidence>
<keyword evidence="6" id="KW-1185">Reference proteome</keyword>
<dbReference type="PROSITE" id="PS51118">
    <property type="entry name" value="HTH_HXLR"/>
    <property type="match status" value="1"/>
</dbReference>
<dbReference type="AlphaFoldDB" id="M7N792"/>